<proteinExistence type="predicted"/>
<keyword evidence="1" id="KW-0472">Membrane</keyword>
<evidence type="ECO:0000256" key="1">
    <source>
        <dbReference type="SAM" id="Phobius"/>
    </source>
</evidence>
<name>A0A8J6BGV5_ZIZPA</name>
<accession>A0A8J6BGV5</accession>
<dbReference type="AlphaFoldDB" id="A0A8J6BGV5"/>
<dbReference type="EMBL" id="JAAALK010000082">
    <property type="protein sequence ID" value="KAG8084400.1"/>
    <property type="molecule type" value="Genomic_DNA"/>
</dbReference>
<organism evidence="2 3">
    <name type="scientific">Zizania palustris</name>
    <name type="common">Northern wild rice</name>
    <dbReference type="NCBI Taxonomy" id="103762"/>
    <lineage>
        <taxon>Eukaryota</taxon>
        <taxon>Viridiplantae</taxon>
        <taxon>Streptophyta</taxon>
        <taxon>Embryophyta</taxon>
        <taxon>Tracheophyta</taxon>
        <taxon>Spermatophyta</taxon>
        <taxon>Magnoliopsida</taxon>
        <taxon>Liliopsida</taxon>
        <taxon>Poales</taxon>
        <taxon>Poaceae</taxon>
        <taxon>BOP clade</taxon>
        <taxon>Oryzoideae</taxon>
        <taxon>Oryzeae</taxon>
        <taxon>Zizaniinae</taxon>
        <taxon>Zizania</taxon>
    </lineage>
</organism>
<feature type="transmembrane region" description="Helical" evidence="1">
    <location>
        <begin position="29"/>
        <end position="46"/>
    </location>
</feature>
<reference evidence="2" key="1">
    <citation type="journal article" date="2021" name="bioRxiv">
        <title>Whole Genome Assembly and Annotation of Northern Wild Rice, Zizania palustris L., Supports a Whole Genome Duplication in the Zizania Genus.</title>
        <authorList>
            <person name="Haas M."/>
            <person name="Kono T."/>
            <person name="Macchietto M."/>
            <person name="Millas R."/>
            <person name="McGilp L."/>
            <person name="Shao M."/>
            <person name="Duquette J."/>
            <person name="Hirsch C.N."/>
            <person name="Kimball J."/>
        </authorList>
    </citation>
    <scope>NUCLEOTIDE SEQUENCE</scope>
    <source>
        <tissue evidence="2">Fresh leaf tissue</tissue>
    </source>
</reference>
<reference evidence="2" key="2">
    <citation type="submission" date="2021-02" db="EMBL/GenBank/DDBJ databases">
        <authorList>
            <person name="Kimball J.A."/>
            <person name="Haas M.W."/>
            <person name="Macchietto M."/>
            <person name="Kono T."/>
            <person name="Duquette J."/>
            <person name="Shao M."/>
        </authorList>
    </citation>
    <scope>NUCLEOTIDE SEQUENCE</scope>
    <source>
        <tissue evidence="2">Fresh leaf tissue</tissue>
    </source>
</reference>
<gene>
    <name evidence="2" type="ORF">GUJ93_ZPchr0010g8469</name>
</gene>
<protein>
    <submittedName>
        <fullName evidence="2">Uncharacterized protein</fullName>
    </submittedName>
</protein>
<evidence type="ECO:0000313" key="2">
    <source>
        <dbReference type="EMBL" id="KAG8084400.1"/>
    </source>
</evidence>
<sequence>MAHWLLHDAQVDLPREMGESDSARDTGGWGGWFLFFHLLVVFLGSVHQAASARQRFCCYSVVAASGWRLGRRLQGLRGRRTESLRPSAVYFLLQMRLLVFRDLVAGKLAAALNSSPSPAAPLVGPYLDGDYHTEVSRRPLD</sequence>
<keyword evidence="3" id="KW-1185">Reference proteome</keyword>
<evidence type="ECO:0000313" key="3">
    <source>
        <dbReference type="Proteomes" id="UP000729402"/>
    </source>
</evidence>
<comment type="caution">
    <text evidence="2">The sequence shown here is derived from an EMBL/GenBank/DDBJ whole genome shotgun (WGS) entry which is preliminary data.</text>
</comment>
<dbReference type="Proteomes" id="UP000729402">
    <property type="component" value="Unassembled WGS sequence"/>
</dbReference>
<keyword evidence="1" id="KW-1133">Transmembrane helix</keyword>
<keyword evidence="1" id="KW-0812">Transmembrane</keyword>